<organism evidence="1 2">
    <name type="scientific">Chara braunii</name>
    <name type="common">Braun's stonewort</name>
    <dbReference type="NCBI Taxonomy" id="69332"/>
    <lineage>
        <taxon>Eukaryota</taxon>
        <taxon>Viridiplantae</taxon>
        <taxon>Streptophyta</taxon>
        <taxon>Charophyceae</taxon>
        <taxon>Charales</taxon>
        <taxon>Characeae</taxon>
        <taxon>Chara</taxon>
    </lineage>
</organism>
<keyword evidence="2" id="KW-1185">Reference proteome</keyword>
<dbReference type="AlphaFoldDB" id="A0A388KIM7"/>
<dbReference type="OrthoDB" id="2693386at2759"/>
<accession>A0A388KIM7</accession>
<gene>
    <name evidence="1" type="ORF">CBR_g4695</name>
</gene>
<sequence length="312" mass="32987">MMTGDVVEEEFGDVLGLAGGGARDGMGVLGKATDNNIDAIVTMVDHGETTNEVRGDRLPAVGGYGERLEFANLGLVGSIDGLASRARTDVGFDVGKERGPVEVTGDMVKGFLETEVSDSLGVVVLRQELCTDTTDGMDAKAAGFFGVNVEEMVEEVVVRDNVKVAEFGVGRGEVRAGSVAMGETISKRLGQVDMSHGRENFLGGLVIGSAREGIDNMIGLVGSMANGEEDGNYILDVLKVGLEAGSEGGGARLNESFFKEFIELALHLFNLGDRDLVRRATMRRMVGFEVDGVRYTAIGWQAGGQGLEEDVL</sequence>
<comment type="caution">
    <text evidence="1">The sequence shown here is derived from an EMBL/GenBank/DDBJ whole genome shotgun (WGS) entry which is preliminary data.</text>
</comment>
<evidence type="ECO:0000313" key="1">
    <source>
        <dbReference type="EMBL" id="GBG69868.1"/>
    </source>
</evidence>
<dbReference type="EMBL" id="BFEA01000121">
    <property type="protein sequence ID" value="GBG69868.1"/>
    <property type="molecule type" value="Genomic_DNA"/>
</dbReference>
<proteinExistence type="predicted"/>
<protein>
    <submittedName>
        <fullName evidence="1">Uncharacterized protein</fullName>
    </submittedName>
</protein>
<dbReference type="Proteomes" id="UP000265515">
    <property type="component" value="Unassembled WGS sequence"/>
</dbReference>
<dbReference type="Gramene" id="GBG69868">
    <property type="protein sequence ID" value="GBG69868"/>
    <property type="gene ID" value="CBR_g4695"/>
</dbReference>
<name>A0A388KIM7_CHABU</name>
<evidence type="ECO:0000313" key="2">
    <source>
        <dbReference type="Proteomes" id="UP000265515"/>
    </source>
</evidence>
<reference evidence="1 2" key="1">
    <citation type="journal article" date="2018" name="Cell">
        <title>The Chara Genome: Secondary Complexity and Implications for Plant Terrestrialization.</title>
        <authorList>
            <person name="Nishiyama T."/>
            <person name="Sakayama H."/>
            <person name="Vries J.D."/>
            <person name="Buschmann H."/>
            <person name="Saint-Marcoux D."/>
            <person name="Ullrich K.K."/>
            <person name="Haas F.B."/>
            <person name="Vanderstraeten L."/>
            <person name="Becker D."/>
            <person name="Lang D."/>
            <person name="Vosolsobe S."/>
            <person name="Rombauts S."/>
            <person name="Wilhelmsson P.K.I."/>
            <person name="Janitza P."/>
            <person name="Kern R."/>
            <person name="Heyl A."/>
            <person name="Rumpler F."/>
            <person name="Villalobos L.I.A.C."/>
            <person name="Clay J.M."/>
            <person name="Skokan R."/>
            <person name="Toyoda A."/>
            <person name="Suzuki Y."/>
            <person name="Kagoshima H."/>
            <person name="Schijlen E."/>
            <person name="Tajeshwar N."/>
            <person name="Catarino B."/>
            <person name="Hetherington A.J."/>
            <person name="Saltykova A."/>
            <person name="Bonnot C."/>
            <person name="Breuninger H."/>
            <person name="Symeonidi A."/>
            <person name="Radhakrishnan G.V."/>
            <person name="Van Nieuwerburgh F."/>
            <person name="Deforce D."/>
            <person name="Chang C."/>
            <person name="Karol K.G."/>
            <person name="Hedrich R."/>
            <person name="Ulvskov P."/>
            <person name="Glockner G."/>
            <person name="Delwiche C.F."/>
            <person name="Petrasek J."/>
            <person name="Van de Peer Y."/>
            <person name="Friml J."/>
            <person name="Beilby M."/>
            <person name="Dolan L."/>
            <person name="Kohara Y."/>
            <person name="Sugano S."/>
            <person name="Fujiyama A."/>
            <person name="Delaux P.-M."/>
            <person name="Quint M."/>
            <person name="TheiBen G."/>
            <person name="Hagemann M."/>
            <person name="Harholt J."/>
            <person name="Dunand C."/>
            <person name="Zachgo S."/>
            <person name="Langdale J."/>
            <person name="Maumus F."/>
            <person name="Straeten D.V.D."/>
            <person name="Gould S.B."/>
            <person name="Rensing S.A."/>
        </authorList>
    </citation>
    <scope>NUCLEOTIDE SEQUENCE [LARGE SCALE GENOMIC DNA]</scope>
    <source>
        <strain evidence="1 2">S276</strain>
    </source>
</reference>